<keyword evidence="2 6" id="KW-0436">Ligase</keyword>
<gene>
    <name evidence="6" type="primary">purS</name>
    <name evidence="7" type="ORF">ASUL_00405</name>
</gene>
<dbReference type="InterPro" id="IPR003850">
    <property type="entry name" value="PurS"/>
</dbReference>
<comment type="catalytic activity">
    <reaction evidence="6">
        <text>N(2)-formyl-N(1)-(5-phospho-beta-D-ribosyl)glycinamide + L-glutamine + ATP + H2O = 2-formamido-N(1)-(5-O-phospho-beta-D-ribosyl)acetamidine + L-glutamate + ADP + phosphate + H(+)</text>
        <dbReference type="Rhea" id="RHEA:17129"/>
        <dbReference type="ChEBI" id="CHEBI:15377"/>
        <dbReference type="ChEBI" id="CHEBI:15378"/>
        <dbReference type="ChEBI" id="CHEBI:29985"/>
        <dbReference type="ChEBI" id="CHEBI:30616"/>
        <dbReference type="ChEBI" id="CHEBI:43474"/>
        <dbReference type="ChEBI" id="CHEBI:58359"/>
        <dbReference type="ChEBI" id="CHEBI:147286"/>
        <dbReference type="ChEBI" id="CHEBI:147287"/>
        <dbReference type="ChEBI" id="CHEBI:456216"/>
        <dbReference type="EC" id="6.3.5.3"/>
    </reaction>
</comment>
<evidence type="ECO:0000256" key="4">
    <source>
        <dbReference type="ARBA" id="ARBA00022755"/>
    </source>
</evidence>
<dbReference type="EC" id="6.3.5.3" evidence="6"/>
<comment type="similarity">
    <text evidence="6">Belongs to the PurS family.</text>
</comment>
<comment type="function">
    <text evidence="6">Part of the phosphoribosylformylglycinamidine synthase complex involved in the purines biosynthetic pathway. Catalyzes the ATP-dependent conversion of formylglycinamide ribonucleotide (FGAR) and glutamine to yield formylglycinamidine ribonucleotide (FGAM) and glutamate. The FGAM synthase complex is composed of three subunits. PurQ produces an ammonia molecule by converting glutamine to glutamate. PurL transfers the ammonia molecule to FGAR to form FGAM in an ATP-dependent manner. PurS interacts with PurQ and PurL and is thought to assist in the transfer of the ammonia molecule from PurQ to PurL.</text>
</comment>
<evidence type="ECO:0000256" key="6">
    <source>
        <dbReference type="HAMAP-Rule" id="MF_01926"/>
    </source>
</evidence>
<evidence type="ECO:0000313" key="8">
    <source>
        <dbReference type="Proteomes" id="UP000054284"/>
    </source>
</evidence>
<organism evidence="7 8">
    <name type="scientific">Candidatus Aramenus sulfurataquae</name>
    <dbReference type="NCBI Taxonomy" id="1326980"/>
    <lineage>
        <taxon>Archaea</taxon>
        <taxon>Thermoproteota</taxon>
        <taxon>Thermoprotei</taxon>
        <taxon>Sulfolobales</taxon>
        <taxon>Sulfolobaceae</taxon>
        <taxon>Candidatus Aramenus</taxon>
    </lineage>
</organism>
<dbReference type="InterPro" id="IPR036604">
    <property type="entry name" value="PurS-like_sf"/>
</dbReference>
<comment type="pathway">
    <text evidence="6">Purine metabolism; IMP biosynthesis via de novo pathway; 5-amino-1-(5-phospho-D-ribosyl)imidazole from N(2)-formyl-N(1)-(5-phospho-D-ribosyl)glycinamide: step 1/2.</text>
</comment>
<keyword evidence="4 6" id="KW-0658">Purine biosynthesis</keyword>
<reference evidence="7 8" key="1">
    <citation type="journal article" date="2014" name="Genome Announc.">
        <title>Draft Genome Sequence of the Sulfolobales Archaeon AZ1, Obtained through Metagenomic Analysis of a Mexican Hot Spring.</title>
        <authorList>
            <person name="Servin-Garciduenas L.E."/>
            <person name="Martinez-Romero E."/>
        </authorList>
    </citation>
    <scope>NUCLEOTIDE SEQUENCE [LARGE SCALE GENOMIC DNA]</scope>
    <source>
        <strain evidence="7">AZ1-illumnia</strain>
    </source>
</reference>
<dbReference type="NCBIfam" id="TIGR00302">
    <property type="entry name" value="phosphoribosylformylglycinamidine synthase subunit PurS"/>
    <property type="match status" value="1"/>
</dbReference>
<dbReference type="GO" id="GO:0005524">
    <property type="term" value="F:ATP binding"/>
    <property type="evidence" value="ECO:0007669"/>
    <property type="project" value="UniProtKB-UniRule"/>
</dbReference>
<dbReference type="SUPFAM" id="SSF82697">
    <property type="entry name" value="PurS-like"/>
    <property type="match status" value="1"/>
</dbReference>
<dbReference type="PANTHER" id="PTHR34696">
    <property type="entry name" value="PHOSPHORIBOSYLFORMYLGLYCINAMIDINE SYNTHASE SUBUNIT PURS"/>
    <property type="match status" value="1"/>
</dbReference>
<comment type="caution">
    <text evidence="7">The sequence shown here is derived from an EMBL/GenBank/DDBJ whole genome shotgun (WGS) entry which is preliminary data.</text>
</comment>
<keyword evidence="5 6" id="KW-0067">ATP-binding</keyword>
<dbReference type="NCBIfam" id="NF004450">
    <property type="entry name" value="PRK05783.1"/>
    <property type="match status" value="1"/>
</dbReference>
<proteinExistence type="inferred from homology"/>
<evidence type="ECO:0000256" key="3">
    <source>
        <dbReference type="ARBA" id="ARBA00022741"/>
    </source>
</evidence>
<evidence type="ECO:0000256" key="5">
    <source>
        <dbReference type="ARBA" id="ARBA00022840"/>
    </source>
</evidence>
<dbReference type="GO" id="GO:0005737">
    <property type="term" value="C:cytoplasm"/>
    <property type="evidence" value="ECO:0007669"/>
    <property type="project" value="UniProtKB-SubCell"/>
</dbReference>
<dbReference type="UniPathway" id="UPA00074">
    <property type="reaction ID" value="UER00128"/>
</dbReference>
<dbReference type="Pfam" id="PF02700">
    <property type="entry name" value="PurS"/>
    <property type="match status" value="1"/>
</dbReference>
<comment type="subcellular location">
    <subcellularLocation>
        <location evidence="6">Cytoplasm</location>
    </subcellularLocation>
</comment>
<dbReference type="Proteomes" id="UP000054284">
    <property type="component" value="Unassembled WGS sequence"/>
</dbReference>
<dbReference type="EMBL" id="ASRH01000001">
    <property type="protein sequence ID" value="EWG08069.1"/>
    <property type="molecule type" value="Genomic_DNA"/>
</dbReference>
<dbReference type="HAMAP" id="MF_01926">
    <property type="entry name" value="PurS"/>
    <property type="match status" value="1"/>
</dbReference>
<protein>
    <recommendedName>
        <fullName evidence="6">Phosphoribosylformylglycinamidine synthase subunit PurS</fullName>
        <shortName evidence="6">FGAM synthase</shortName>
        <ecNumber evidence="6">6.3.5.3</ecNumber>
    </recommendedName>
    <alternativeName>
        <fullName evidence="6">Formylglycinamide ribonucleotide amidotransferase subunit III</fullName>
        <shortName evidence="6">FGAR amidotransferase III</shortName>
        <shortName evidence="6">FGAR-AT III</shortName>
    </alternativeName>
    <alternativeName>
        <fullName evidence="6">Phosphoribosylformylglycinamidine synthase subunit III</fullName>
    </alternativeName>
</protein>
<dbReference type="PANTHER" id="PTHR34696:SF1">
    <property type="entry name" value="PHOSPHORIBOSYLFORMYLGLYCINAMIDINE SYNTHASE SUBUNIT PURS"/>
    <property type="match status" value="1"/>
</dbReference>
<comment type="subunit">
    <text evidence="6">Part of the FGAM synthase complex composed of 1 PurL, 1 PurQ and 2 PurS subunits.</text>
</comment>
<sequence>MYSVEVIVLNKEGIRDPEGEAIKKYMVDKVTDKVKEVRAGKYVLFKIDAGSEEEAMNIAKKVADEKRLYNPIVHKVEIRVRKDEDGGH</sequence>
<dbReference type="Gene3D" id="3.30.1280.10">
    <property type="entry name" value="Phosphoribosylformylglycinamidine synthase subunit PurS"/>
    <property type="match status" value="1"/>
</dbReference>
<dbReference type="GO" id="GO:0006189">
    <property type="term" value="P:'de novo' IMP biosynthetic process"/>
    <property type="evidence" value="ECO:0007669"/>
    <property type="project" value="UniProtKB-UniRule"/>
</dbReference>
<evidence type="ECO:0000313" key="7">
    <source>
        <dbReference type="EMBL" id="EWG08069.1"/>
    </source>
</evidence>
<keyword evidence="8" id="KW-1185">Reference proteome</keyword>
<name>W7L8I7_9CREN</name>
<evidence type="ECO:0000256" key="1">
    <source>
        <dbReference type="ARBA" id="ARBA00022490"/>
    </source>
</evidence>
<keyword evidence="3 6" id="KW-0547">Nucleotide-binding</keyword>
<dbReference type="AlphaFoldDB" id="W7L8I7"/>
<evidence type="ECO:0000256" key="2">
    <source>
        <dbReference type="ARBA" id="ARBA00022598"/>
    </source>
</evidence>
<dbReference type="GO" id="GO:0004642">
    <property type="term" value="F:phosphoribosylformylglycinamidine synthase activity"/>
    <property type="evidence" value="ECO:0007669"/>
    <property type="project" value="UniProtKB-UniRule"/>
</dbReference>
<accession>W7L8I7</accession>
<keyword evidence="1 6" id="KW-0963">Cytoplasm</keyword>